<dbReference type="AlphaFoldDB" id="A0A2U8FDL5"/>
<dbReference type="KEGG" id="had:CDV25_05385"/>
<feature type="transmembrane region" description="Helical" evidence="1">
    <location>
        <begin position="55"/>
        <end position="75"/>
    </location>
</feature>
<evidence type="ECO:0000256" key="1">
    <source>
        <dbReference type="SAM" id="Phobius"/>
    </source>
</evidence>
<evidence type="ECO:0000313" key="2">
    <source>
        <dbReference type="EMBL" id="AWI34254.1"/>
    </source>
</evidence>
<sequence>MNETMKESRKDWIKNLKAQIVNLRLLDKNDKEIKKQTNKEFTQHCTFIELCVQKIFMVLLLAFVLFGVHISYAILMWEMNIYEFSTSFSPYISMLIFASISILLLGVFAFWFSFFVDWLKYYKIINDALDEHFYLKLSKALLILTFIGFIIFMIMIFVVGWRISEIYQIPLGRSLFDTFMEIID</sequence>
<dbReference type="OrthoDB" id="5323814at2"/>
<protein>
    <submittedName>
        <fullName evidence="2">Uncharacterized protein</fullName>
    </submittedName>
</protein>
<proteinExistence type="predicted"/>
<keyword evidence="1" id="KW-0812">Transmembrane</keyword>
<gene>
    <name evidence="2" type="ORF">CDV25_05385</name>
</gene>
<keyword evidence="1" id="KW-0472">Membrane</keyword>
<name>A0A2U8FDL5_9HELI</name>
<organism evidence="2 3">
    <name type="scientific">Helicobacter apodemus</name>
    <dbReference type="NCBI Taxonomy" id="135569"/>
    <lineage>
        <taxon>Bacteria</taxon>
        <taxon>Pseudomonadati</taxon>
        <taxon>Campylobacterota</taxon>
        <taxon>Epsilonproteobacteria</taxon>
        <taxon>Campylobacterales</taxon>
        <taxon>Helicobacteraceae</taxon>
        <taxon>Helicobacter</taxon>
    </lineage>
</organism>
<dbReference type="RefSeq" id="WP_108911083.1">
    <property type="nucleotide sequence ID" value="NZ_CP021886.1"/>
</dbReference>
<evidence type="ECO:0000313" key="3">
    <source>
        <dbReference type="Proteomes" id="UP000244890"/>
    </source>
</evidence>
<dbReference type="EMBL" id="CP021886">
    <property type="protein sequence ID" value="AWI34254.1"/>
    <property type="molecule type" value="Genomic_DNA"/>
</dbReference>
<dbReference type="Proteomes" id="UP000244890">
    <property type="component" value="Chromosome"/>
</dbReference>
<accession>A0A2U8FDL5</accession>
<reference evidence="2 3" key="1">
    <citation type="submission" date="2017-06" db="EMBL/GenBank/DDBJ databases">
        <title>Complete genome of Helicobacter apodemus.</title>
        <authorList>
            <person name="Cho S."/>
        </authorList>
    </citation>
    <scope>NUCLEOTIDE SEQUENCE [LARGE SCALE GENOMIC DNA]</scope>
    <source>
        <strain evidence="3">SNUVETPUB-15-01</strain>
    </source>
</reference>
<feature type="transmembrane region" description="Helical" evidence="1">
    <location>
        <begin position="140"/>
        <end position="163"/>
    </location>
</feature>
<keyword evidence="1" id="KW-1133">Transmembrane helix</keyword>
<feature type="transmembrane region" description="Helical" evidence="1">
    <location>
        <begin position="95"/>
        <end position="119"/>
    </location>
</feature>